<accession>A0A8H3XBN5</accession>
<reference evidence="1 2" key="1">
    <citation type="journal article" date="2019" name="Environ. Microbiol.">
        <title>At the nexus of three kingdoms: the genome of the mycorrhizal fungus Gigaspora margarita provides insights into plant, endobacterial and fungal interactions.</title>
        <authorList>
            <person name="Venice F."/>
            <person name="Ghignone S."/>
            <person name="Salvioli di Fossalunga A."/>
            <person name="Amselem J."/>
            <person name="Novero M."/>
            <person name="Xianan X."/>
            <person name="Sedzielewska Toro K."/>
            <person name="Morin E."/>
            <person name="Lipzen A."/>
            <person name="Grigoriev I.V."/>
            <person name="Henrissat B."/>
            <person name="Martin F.M."/>
            <person name="Bonfante P."/>
        </authorList>
    </citation>
    <scope>NUCLEOTIDE SEQUENCE [LARGE SCALE GENOMIC DNA]</scope>
    <source>
        <strain evidence="1 2">BEG34</strain>
    </source>
</reference>
<comment type="caution">
    <text evidence="1">The sequence shown here is derived from an EMBL/GenBank/DDBJ whole genome shotgun (WGS) entry which is preliminary data.</text>
</comment>
<proteinExistence type="predicted"/>
<organism evidence="1 2">
    <name type="scientific">Gigaspora margarita</name>
    <dbReference type="NCBI Taxonomy" id="4874"/>
    <lineage>
        <taxon>Eukaryota</taxon>
        <taxon>Fungi</taxon>
        <taxon>Fungi incertae sedis</taxon>
        <taxon>Mucoromycota</taxon>
        <taxon>Glomeromycotina</taxon>
        <taxon>Glomeromycetes</taxon>
        <taxon>Diversisporales</taxon>
        <taxon>Gigasporaceae</taxon>
        <taxon>Gigaspora</taxon>
    </lineage>
</organism>
<dbReference type="AlphaFoldDB" id="A0A8H3XBN5"/>
<evidence type="ECO:0000313" key="1">
    <source>
        <dbReference type="EMBL" id="KAF0445420.1"/>
    </source>
</evidence>
<protein>
    <submittedName>
        <fullName evidence="1">Uncharacterized protein</fullName>
    </submittedName>
</protein>
<dbReference type="EMBL" id="WTPW01001278">
    <property type="protein sequence ID" value="KAF0445420.1"/>
    <property type="molecule type" value="Genomic_DNA"/>
</dbReference>
<sequence>MDSLIPITTFQIKPKMIFISRSLLLLDNSIDSLDNIEILLTDVGNGAYRSLTATLVNKEPLVISCGNVIKLKLGGDRCEVGRSNHYVMFTVCILNEENNVLDSVKQHW</sequence>
<dbReference type="Proteomes" id="UP000439903">
    <property type="component" value="Unassembled WGS sequence"/>
</dbReference>
<name>A0A8H3XBN5_GIGMA</name>
<keyword evidence="2" id="KW-1185">Reference proteome</keyword>
<dbReference type="OrthoDB" id="2415320at2759"/>
<gene>
    <name evidence="1" type="ORF">F8M41_003178</name>
</gene>
<evidence type="ECO:0000313" key="2">
    <source>
        <dbReference type="Proteomes" id="UP000439903"/>
    </source>
</evidence>